<dbReference type="InterPro" id="IPR039076">
    <property type="entry name" value="DivIC"/>
</dbReference>
<reference evidence="1 2" key="1">
    <citation type="submission" date="2017-03" db="EMBL/GenBank/DDBJ databases">
        <title>Paenibacillus larvae genome sequencing.</title>
        <authorList>
            <person name="Dingman D.W."/>
        </authorList>
    </citation>
    <scope>NUCLEOTIDE SEQUENCE [LARGE SCALE GENOMIC DNA]</scope>
    <source>
        <strain evidence="1 2">SAG 10367</strain>
    </source>
</reference>
<dbReference type="RefSeq" id="WP_077996506.1">
    <property type="nucleotide sequence ID" value="NZ_CP019794.1"/>
</dbReference>
<dbReference type="GeneID" id="64217099"/>
<dbReference type="InterPro" id="IPR007060">
    <property type="entry name" value="FtsL/DivIC"/>
</dbReference>
<dbReference type="PANTHER" id="PTHR40027">
    <property type="entry name" value="CELL DIVISION PROTEIN DIVIC"/>
    <property type="match status" value="1"/>
</dbReference>
<sequence length="100" mass="11842">MTKTTKRNNPGTRRRMRLVMIVFAAFLLWAGVTLWGQYGMMKEKEAANKQLDQQLEQVKKQNENLQKEITRLGDDEYIEQKIRQELNYTKEGETLFSTNK</sequence>
<organism evidence="1 2">
    <name type="scientific">Paenibacillus larvae subsp. pulvifaciens</name>
    <dbReference type="NCBI Taxonomy" id="1477"/>
    <lineage>
        <taxon>Bacteria</taxon>
        <taxon>Bacillati</taxon>
        <taxon>Bacillota</taxon>
        <taxon>Bacilli</taxon>
        <taxon>Bacillales</taxon>
        <taxon>Paenibacillaceae</taxon>
        <taxon>Paenibacillus</taxon>
    </lineage>
</organism>
<dbReference type="GO" id="GO:0051301">
    <property type="term" value="P:cell division"/>
    <property type="evidence" value="ECO:0007669"/>
    <property type="project" value="InterPro"/>
</dbReference>
<dbReference type="PANTHER" id="PTHR40027:SF1">
    <property type="entry name" value="CELL DIVISION PROTEIN DIVIC"/>
    <property type="match status" value="1"/>
</dbReference>
<evidence type="ECO:0000313" key="1">
    <source>
        <dbReference type="EMBL" id="ARF68549.1"/>
    </source>
</evidence>
<dbReference type="Pfam" id="PF04977">
    <property type="entry name" value="DivIC"/>
    <property type="match status" value="1"/>
</dbReference>
<dbReference type="AlphaFoldDB" id="A0A1U9YP18"/>
<proteinExistence type="predicted"/>
<accession>A0A1U9YP18</accession>
<dbReference type="EMBL" id="CP020557">
    <property type="protein sequence ID" value="ARF68549.1"/>
    <property type="molecule type" value="Genomic_DNA"/>
</dbReference>
<dbReference type="Proteomes" id="UP000192727">
    <property type="component" value="Chromosome"/>
</dbReference>
<protein>
    <submittedName>
        <fullName evidence="1">Uncharacterized protein</fullName>
    </submittedName>
</protein>
<evidence type="ECO:0000313" key="2">
    <source>
        <dbReference type="Proteomes" id="UP000192727"/>
    </source>
</evidence>
<gene>
    <name evidence="1" type="ORF">B7C51_13120</name>
</gene>
<name>A0A1U9YP18_9BACL</name>